<dbReference type="EC" id="4.2.1.96" evidence="3"/>
<dbReference type="GO" id="GO:0008124">
    <property type="term" value="F:4-alpha-hydroxytetrahydrobiopterin dehydratase activity"/>
    <property type="evidence" value="ECO:0007669"/>
    <property type="project" value="UniProtKB-EC"/>
</dbReference>
<dbReference type="InterPro" id="IPR036428">
    <property type="entry name" value="PCD_sf"/>
</dbReference>
<evidence type="ECO:0000313" key="7">
    <source>
        <dbReference type="Proteomes" id="UP000186455"/>
    </source>
</evidence>
<dbReference type="STRING" id="1048205.AB852_27640"/>
<organism evidence="6 7">
    <name type="scientific">Streptomyces uncialis</name>
    <dbReference type="NCBI Taxonomy" id="1048205"/>
    <lineage>
        <taxon>Bacteria</taxon>
        <taxon>Bacillati</taxon>
        <taxon>Actinomycetota</taxon>
        <taxon>Actinomycetes</taxon>
        <taxon>Kitasatosporales</taxon>
        <taxon>Streptomycetaceae</taxon>
        <taxon>Streptomyces</taxon>
    </lineage>
</organism>
<keyword evidence="5" id="KW-0456">Lyase</keyword>
<dbReference type="InterPro" id="IPR001533">
    <property type="entry name" value="Pterin_deHydtase"/>
</dbReference>
<evidence type="ECO:0000313" key="6">
    <source>
        <dbReference type="EMBL" id="OKH92004.1"/>
    </source>
</evidence>
<dbReference type="EMBL" id="LFBV01000008">
    <property type="protein sequence ID" value="OKH92004.1"/>
    <property type="molecule type" value="Genomic_DNA"/>
</dbReference>
<proteinExistence type="inferred from homology"/>
<dbReference type="Pfam" id="PF01329">
    <property type="entry name" value="Pterin_4a"/>
    <property type="match status" value="1"/>
</dbReference>
<comment type="similarity">
    <text evidence="2">Belongs to the pterin-4-alpha-carbinolamine dehydratase family.</text>
</comment>
<accession>A0A1Q4V2G7</accession>
<protein>
    <recommendedName>
        <fullName evidence="4">Putative pterin-4-alpha-carbinolamine dehydratase</fullName>
        <ecNumber evidence="3">4.2.1.96</ecNumber>
    </recommendedName>
</protein>
<comment type="catalytic activity">
    <reaction evidence="1">
        <text>(4aS,6R)-4a-hydroxy-L-erythro-5,6,7,8-tetrahydrobiopterin = (6R)-L-erythro-6,7-dihydrobiopterin + H2O</text>
        <dbReference type="Rhea" id="RHEA:11920"/>
        <dbReference type="ChEBI" id="CHEBI:15377"/>
        <dbReference type="ChEBI" id="CHEBI:15642"/>
        <dbReference type="ChEBI" id="CHEBI:43120"/>
        <dbReference type="EC" id="4.2.1.96"/>
    </reaction>
</comment>
<name>A0A1Q4V2G7_9ACTN</name>
<dbReference type="SUPFAM" id="SSF55248">
    <property type="entry name" value="PCD-like"/>
    <property type="match status" value="1"/>
</dbReference>
<comment type="caution">
    <text evidence="6">The sequence shown here is derived from an EMBL/GenBank/DDBJ whole genome shotgun (WGS) entry which is preliminary data.</text>
</comment>
<evidence type="ECO:0000256" key="4">
    <source>
        <dbReference type="ARBA" id="ARBA00021735"/>
    </source>
</evidence>
<dbReference type="Proteomes" id="UP000186455">
    <property type="component" value="Unassembled WGS sequence"/>
</dbReference>
<gene>
    <name evidence="6" type="ORF">AB852_27640</name>
</gene>
<dbReference type="AlphaFoldDB" id="A0A1Q4V2G7"/>
<dbReference type="RefSeq" id="WP_073792995.1">
    <property type="nucleotide sequence ID" value="NZ_LFBV01000008.1"/>
</dbReference>
<evidence type="ECO:0000256" key="3">
    <source>
        <dbReference type="ARBA" id="ARBA00013252"/>
    </source>
</evidence>
<reference evidence="6 7" key="1">
    <citation type="submission" date="2015-06" db="EMBL/GenBank/DDBJ databases">
        <title>Cloning and characterization of the uncialamcin biosynthetic gene cluster.</title>
        <authorList>
            <person name="Yan X."/>
            <person name="Huang T."/>
            <person name="Ge H."/>
            <person name="Shen B."/>
        </authorList>
    </citation>
    <scope>NUCLEOTIDE SEQUENCE [LARGE SCALE GENOMIC DNA]</scope>
    <source>
        <strain evidence="6 7">DCA2648</strain>
    </source>
</reference>
<dbReference type="Gene3D" id="3.30.1360.20">
    <property type="entry name" value="Transcriptional coactivator/pterin dehydratase"/>
    <property type="match status" value="1"/>
</dbReference>
<evidence type="ECO:0000256" key="5">
    <source>
        <dbReference type="ARBA" id="ARBA00023239"/>
    </source>
</evidence>
<evidence type="ECO:0000256" key="1">
    <source>
        <dbReference type="ARBA" id="ARBA00001554"/>
    </source>
</evidence>
<sequence>MSASPLSSSELDQALGALPGWTAGDSGLTAAFTSDRSALPALYAAVAAAEDEADHHADIRILYGTVTFTLNTHDAGGAITARDTALASRITALAAEHGAERSER</sequence>
<dbReference type="GO" id="GO:0006729">
    <property type="term" value="P:tetrahydrobiopterin biosynthetic process"/>
    <property type="evidence" value="ECO:0007669"/>
    <property type="project" value="InterPro"/>
</dbReference>
<keyword evidence="7" id="KW-1185">Reference proteome</keyword>
<evidence type="ECO:0000256" key="2">
    <source>
        <dbReference type="ARBA" id="ARBA00006472"/>
    </source>
</evidence>